<dbReference type="Gene3D" id="3.40.50.2060">
    <property type="match status" value="1"/>
</dbReference>
<dbReference type="InterPro" id="IPR043127">
    <property type="entry name" value="Sec-1-like_dom3a"/>
</dbReference>
<dbReference type="EMBL" id="CAJOBF010000619">
    <property type="protein sequence ID" value="CAF3844771.1"/>
    <property type="molecule type" value="Genomic_DNA"/>
</dbReference>
<dbReference type="Pfam" id="PF00995">
    <property type="entry name" value="Sec1"/>
    <property type="match status" value="1"/>
</dbReference>
<feature type="region of interest" description="Disordered" evidence="3">
    <location>
        <begin position="1350"/>
        <end position="1391"/>
    </location>
</feature>
<organism evidence="4 5">
    <name type="scientific">Rotaria magnacalcarata</name>
    <dbReference type="NCBI Taxonomy" id="392030"/>
    <lineage>
        <taxon>Eukaryota</taxon>
        <taxon>Metazoa</taxon>
        <taxon>Spiralia</taxon>
        <taxon>Gnathifera</taxon>
        <taxon>Rotifera</taxon>
        <taxon>Eurotatoria</taxon>
        <taxon>Bdelloidea</taxon>
        <taxon>Philodinida</taxon>
        <taxon>Philodinidae</taxon>
        <taxon>Rotaria</taxon>
    </lineage>
</organism>
<feature type="compositionally biased region" description="Basic and acidic residues" evidence="3">
    <location>
        <begin position="1381"/>
        <end position="1391"/>
    </location>
</feature>
<dbReference type="InterPro" id="IPR036045">
    <property type="entry name" value="Sec1-like_sf"/>
</dbReference>
<sequence>MSTKPTSVPLKQDFSHLKTGRINLTILRDSILQQIKRCTNQFYTEKSNLPKQFTKEKCVVIDDDLKNLLGHIQALNELGASDIRIFKERQHDTSDYKITLFIVRPKPIYMEIIANMIKDEMNKLKQLKTKEIVSKQYGIIFVPRQSRVCEEKLKERGVLGDIIIDELNLDFLPMDTDLLSMESYDCFRDLYLNKDTTPIFNLAHGLITLQQLYGIIPNVFVKGDKAKQCYDSMMRMQREVPDNEKKVPTQIENLILIDRSIDFITPMMIPGTYEALLDEVFGIQFNRIEVPTASFSPDFREVQKLDVATQDKVAVRLLTTDKLYSDTRYLHMISVGKTLQEGARAQRQLRTDFDTNFSGSTSNIQGRKLAELREFVTRMSNQNAKTQTLSTHLELAYCIKQELTATYDMYLANQLAMLFSPILQDALRQIDERIAWKDNIFCILRYLAVITHALGTQLKRKDYDLIKRDIIQTFGLQYLVLIHALEQVGILLVPDTIKTASSLKTTETYFDRLKREFNLLQDDQTVSVTDPQDIHYIYYQYAPLCVRLIEKIVFQATNNIQDTMNILPGVSLIDTQQVPMELKRHRQGSTASISSLNKATKPQGQLQQQQQQQQQSSESKVTLVVFIGGITYGEIAALRFLADQNHDFVIATTHFINGTNLMKSLVDVSALPFNSNDLKHLFYFLFNFAKFILDINRMAHQINPHQQKLAEKLTILNDRGIGMLTRIFNIKKACAETKSKPSFLLDKNLESVLRQIQKKFPAVDKSQFQALTSIKTDIIKSLAIYYFTFVDLLEFRDHVTDLLTTIDACQVHFDIALNYDLTKAYLDLISIYISLMILLSRVDDRKIVLGLYNIATDLIHGHGDASFPRLGQMIIDYEQPLRKLHDEFVPHVRSIGDAIQSLSPVYDRRTCKVSDWRAKNLLSLLATSQTVHLMDTSEILPCEYLSQETIERWIIYTMIVCPQQLIMNSKCMQLFEKALSSSFVHVLYRDELLLTHQYLHQNLDIYKSYRQLKLTELLNDTFKRAITEQPLYRRERRKYIRPQLKELALVFADQPALLGPKLLTAFTALSLARDEIVWLLRHGENFPVKLQKETNKKAAGTTRDDYSDRTFPEFLFYIEELRHLITIYSSVIKQYYIECLSTLDSNDLQSNIKNLNMSCTEDESILLTSFYNTITTLATSTSPDLRALRLDWFRMQAYTSVTKKSSLSSISLSHNENFAQIMNSIAFHSKCVDDIETLLYETSDLSIFYFYLTQFDHLFSSCIYYPSQIRYAIAFPLICQHFINATHELCPEERQQIGDLSLKSSHAFIDEICKQIKSTVSEIANEYFLMNEQLLPKNAVISRLRKKAPAEQLSKKHSSSSKHEASTGQNGTSVKIPLPGDESRRSNRRDMTKTDKLMMVLNELCFSISYRKQITIWEHKFLPNEYLISHLENRFNKSLSEMVNYRPPAMEIAKPSELLSSVESYMDILTLVESHCQIDTTRIFNEVLLQQSQPLDSAGNETITSLYTHWFLEVLVKRITMGTIVYSPIRRSFVSIHQQDLTLPFDPEEYASFNELRALVELIKPYGCKYLCEMILYRCVQQINEIRKLTHSQRDLLNNLRINFDKPAQMKLYLKQLEHVDLLLQRVILIGVLLQLKSLIEDALEDVLCKRMPFLMVTLEHFYSQYKTTTFSNDPQHHLLINEMISSTGTSTIIDSTLCQALINQKNSMNNNNTTASDQTPSINESDEYILSCLIMVYIAVALPRLARLESTKYIVALDAHANNCHCLIRAINTLITTFFFEHGQRHIEDRCKEFLALASSSLLRLIDVDSGQNNKYSSTSNNSTSNNSNGLSNDIIHKEATYILLEQFVNQCPYLTRDLLETCFPSSVLRNAFFIISSNIE</sequence>
<dbReference type="GO" id="GO:0016477">
    <property type="term" value="P:cell migration"/>
    <property type="evidence" value="ECO:0007669"/>
    <property type="project" value="TreeGrafter"/>
</dbReference>
<evidence type="ECO:0000256" key="3">
    <source>
        <dbReference type="SAM" id="MobiDB-lite"/>
    </source>
</evidence>
<reference evidence="4" key="1">
    <citation type="submission" date="2021-02" db="EMBL/GenBank/DDBJ databases">
        <authorList>
            <person name="Nowell W R."/>
        </authorList>
    </citation>
    <scope>NUCLEOTIDE SEQUENCE</scope>
</reference>
<evidence type="ECO:0000313" key="5">
    <source>
        <dbReference type="Proteomes" id="UP000663842"/>
    </source>
</evidence>
<evidence type="ECO:0000256" key="2">
    <source>
        <dbReference type="ARBA" id="ARBA00037947"/>
    </source>
</evidence>
<dbReference type="InterPro" id="IPR043154">
    <property type="entry name" value="Sec-1-like_dom1"/>
</dbReference>
<evidence type="ECO:0000313" key="4">
    <source>
        <dbReference type="EMBL" id="CAF3844771.1"/>
    </source>
</evidence>
<dbReference type="Gene3D" id="3.90.830.10">
    <property type="entry name" value="Syntaxin Binding Protein 1, Chain A, domain 2"/>
    <property type="match status" value="1"/>
</dbReference>
<feature type="compositionally biased region" description="Polar residues" evidence="3">
    <location>
        <begin position="591"/>
        <end position="602"/>
    </location>
</feature>
<dbReference type="InterPro" id="IPR019137">
    <property type="entry name" value="Nck-associated_protein-1"/>
</dbReference>
<evidence type="ECO:0000256" key="1">
    <source>
        <dbReference type="ARBA" id="ARBA00009884"/>
    </source>
</evidence>
<dbReference type="InterPro" id="IPR001619">
    <property type="entry name" value="Sec1-like"/>
</dbReference>
<comment type="caution">
    <text evidence="4">The sequence shown here is derived from an EMBL/GenBank/DDBJ whole genome shotgun (WGS) entry which is preliminary data.</text>
</comment>
<accession>A0A819E4U5</accession>
<dbReference type="Gene3D" id="3.40.50.1910">
    <property type="match status" value="2"/>
</dbReference>
<dbReference type="GO" id="GO:0048812">
    <property type="term" value="P:neuron projection morphogenesis"/>
    <property type="evidence" value="ECO:0007669"/>
    <property type="project" value="TreeGrafter"/>
</dbReference>
<dbReference type="GO" id="GO:0030866">
    <property type="term" value="P:cortical actin cytoskeleton organization"/>
    <property type="evidence" value="ECO:0007669"/>
    <property type="project" value="TreeGrafter"/>
</dbReference>
<protein>
    <submittedName>
        <fullName evidence="4">Uncharacterized protein</fullName>
    </submittedName>
</protein>
<gene>
    <name evidence="4" type="ORF">UXM345_LOCUS7458</name>
</gene>
<dbReference type="SUPFAM" id="SSF56815">
    <property type="entry name" value="Sec1/munc18-like (SM) proteins"/>
    <property type="match status" value="1"/>
</dbReference>
<proteinExistence type="inferred from homology"/>
<dbReference type="GO" id="GO:0016192">
    <property type="term" value="P:vesicle-mediated transport"/>
    <property type="evidence" value="ECO:0007669"/>
    <property type="project" value="InterPro"/>
</dbReference>
<feature type="region of interest" description="Disordered" evidence="3">
    <location>
        <begin position="591"/>
        <end position="613"/>
    </location>
</feature>
<comment type="similarity">
    <text evidence="2">Belongs to the HEM-1/HEM-2 family.</text>
</comment>
<name>A0A819E4U5_9BILA</name>
<dbReference type="InterPro" id="IPR027482">
    <property type="entry name" value="Sec1-like_dom2"/>
</dbReference>
<dbReference type="Pfam" id="PF09735">
    <property type="entry name" value="Nckap1"/>
    <property type="match status" value="1"/>
</dbReference>
<dbReference type="PANTHER" id="PTHR12093">
    <property type="entry name" value="NCK-ASSOCIATED PROTEIN 1"/>
    <property type="match status" value="1"/>
</dbReference>
<dbReference type="Proteomes" id="UP000663842">
    <property type="component" value="Unassembled WGS sequence"/>
</dbReference>
<feature type="compositionally biased region" description="Low complexity" evidence="3">
    <location>
        <begin position="603"/>
        <end position="613"/>
    </location>
</feature>
<comment type="similarity">
    <text evidence="1">Belongs to the STXBP/unc-18/SEC1 family.</text>
</comment>
<dbReference type="PANTHER" id="PTHR12093:SF10">
    <property type="entry name" value="MEMBRANE-ASSOCIATED PROTEIN HEM"/>
    <property type="match status" value="1"/>
</dbReference>
<dbReference type="GO" id="GO:0030031">
    <property type="term" value="P:cell projection assembly"/>
    <property type="evidence" value="ECO:0007669"/>
    <property type="project" value="TreeGrafter"/>
</dbReference>
<dbReference type="GO" id="GO:0031209">
    <property type="term" value="C:SCAR complex"/>
    <property type="evidence" value="ECO:0007669"/>
    <property type="project" value="TreeGrafter"/>
</dbReference>